<keyword evidence="3" id="KW-1185">Reference proteome</keyword>
<keyword evidence="1" id="KW-1133">Transmembrane helix</keyword>
<evidence type="ECO:0000313" key="2">
    <source>
        <dbReference type="EMBL" id="CAH1974620.1"/>
    </source>
</evidence>
<gene>
    <name evidence="2" type="ORF">ACAOBT_LOCUS11202</name>
</gene>
<keyword evidence="1" id="KW-0812">Transmembrane</keyword>
<dbReference type="EMBL" id="CAKOFQ010006827">
    <property type="protein sequence ID" value="CAH1974620.1"/>
    <property type="molecule type" value="Genomic_DNA"/>
</dbReference>
<comment type="caution">
    <text evidence="2">The sequence shown here is derived from an EMBL/GenBank/DDBJ whole genome shotgun (WGS) entry which is preliminary data.</text>
</comment>
<reference evidence="2" key="1">
    <citation type="submission" date="2022-03" db="EMBL/GenBank/DDBJ databases">
        <authorList>
            <person name="Sayadi A."/>
        </authorList>
    </citation>
    <scope>NUCLEOTIDE SEQUENCE</scope>
</reference>
<organism evidence="2 3">
    <name type="scientific">Acanthoscelides obtectus</name>
    <name type="common">Bean weevil</name>
    <name type="synonym">Bruchus obtectus</name>
    <dbReference type="NCBI Taxonomy" id="200917"/>
    <lineage>
        <taxon>Eukaryota</taxon>
        <taxon>Metazoa</taxon>
        <taxon>Ecdysozoa</taxon>
        <taxon>Arthropoda</taxon>
        <taxon>Hexapoda</taxon>
        <taxon>Insecta</taxon>
        <taxon>Pterygota</taxon>
        <taxon>Neoptera</taxon>
        <taxon>Endopterygota</taxon>
        <taxon>Coleoptera</taxon>
        <taxon>Polyphaga</taxon>
        <taxon>Cucujiformia</taxon>
        <taxon>Chrysomeloidea</taxon>
        <taxon>Chrysomelidae</taxon>
        <taxon>Bruchinae</taxon>
        <taxon>Bruchini</taxon>
        <taxon>Acanthoscelides</taxon>
    </lineage>
</organism>
<keyword evidence="1" id="KW-0472">Membrane</keyword>
<proteinExistence type="predicted"/>
<evidence type="ECO:0000256" key="1">
    <source>
        <dbReference type="SAM" id="Phobius"/>
    </source>
</evidence>
<accession>A0A9P0P7W4</accession>
<name>A0A9P0P7W4_ACAOB</name>
<dbReference type="AlphaFoldDB" id="A0A9P0P7W4"/>
<evidence type="ECO:0000313" key="3">
    <source>
        <dbReference type="Proteomes" id="UP001152888"/>
    </source>
</evidence>
<protein>
    <submittedName>
        <fullName evidence="2">Uncharacterized protein</fullName>
    </submittedName>
</protein>
<sequence>MKAAVEVLGGAKFRATARKYDIGKQTLSNDLKKGIWMPLLKTLLIHLILKLRLCLPIKKRLAYRII</sequence>
<dbReference type="Proteomes" id="UP001152888">
    <property type="component" value="Unassembled WGS sequence"/>
</dbReference>
<feature type="transmembrane region" description="Helical" evidence="1">
    <location>
        <begin position="35"/>
        <end position="55"/>
    </location>
</feature>